<keyword evidence="2" id="KW-1185">Reference proteome</keyword>
<dbReference type="Proteomes" id="UP001302274">
    <property type="component" value="Unassembled WGS sequence"/>
</dbReference>
<protein>
    <submittedName>
        <fullName evidence="1">Uncharacterized protein</fullName>
    </submittedName>
</protein>
<comment type="caution">
    <text evidence="1">The sequence shown here is derived from an EMBL/GenBank/DDBJ whole genome shotgun (WGS) entry which is preliminary data.</text>
</comment>
<reference evidence="1 2" key="1">
    <citation type="submission" date="2023-11" db="EMBL/GenBank/DDBJ databases">
        <title>A Novel Polar Bacteriovorax (B. antarcticus) Isolated from the Biocrust in Antarctica.</title>
        <authorList>
            <person name="Mun W."/>
            <person name="Choi S.Y."/>
            <person name="Mitchell R.J."/>
        </authorList>
    </citation>
    <scope>NUCLEOTIDE SEQUENCE [LARGE SCALE GENOMIC DNA]</scope>
    <source>
        <strain evidence="1 2">PP10</strain>
    </source>
</reference>
<gene>
    <name evidence="1" type="ORF">SHI21_15630</name>
</gene>
<dbReference type="EMBL" id="JAYGJQ010000002">
    <property type="protein sequence ID" value="MEA9357660.1"/>
    <property type="molecule type" value="Genomic_DNA"/>
</dbReference>
<sequence length="72" mass="8142">MYGSQFHFEQTLASKKFSAANYQHTLPLPQIKTLTWIKFSILLIGLSASSFSFASPSEIKFKSLAIFSSHER</sequence>
<evidence type="ECO:0000313" key="2">
    <source>
        <dbReference type="Proteomes" id="UP001302274"/>
    </source>
</evidence>
<organism evidence="1 2">
    <name type="scientific">Bacteriovorax antarcticus</name>
    <dbReference type="NCBI Taxonomy" id="3088717"/>
    <lineage>
        <taxon>Bacteria</taxon>
        <taxon>Pseudomonadati</taxon>
        <taxon>Bdellovibrionota</taxon>
        <taxon>Bacteriovoracia</taxon>
        <taxon>Bacteriovoracales</taxon>
        <taxon>Bacteriovoracaceae</taxon>
        <taxon>Bacteriovorax</taxon>
    </lineage>
</organism>
<dbReference type="RefSeq" id="WP_323577761.1">
    <property type="nucleotide sequence ID" value="NZ_JAYGJQ010000002.1"/>
</dbReference>
<proteinExistence type="predicted"/>
<accession>A0ABU5W1G2</accession>
<name>A0ABU5W1G2_9BACT</name>
<evidence type="ECO:0000313" key="1">
    <source>
        <dbReference type="EMBL" id="MEA9357660.1"/>
    </source>
</evidence>